<gene>
    <name evidence="1" type="ORF">CWC22_019165</name>
</gene>
<name>A0A5S3UXJ6_9GAMM</name>
<proteinExistence type="predicted"/>
<evidence type="ECO:0000313" key="2">
    <source>
        <dbReference type="Proteomes" id="UP000305729"/>
    </source>
</evidence>
<dbReference type="InterPro" id="IPR036890">
    <property type="entry name" value="HATPase_C_sf"/>
</dbReference>
<reference evidence="1 2" key="1">
    <citation type="submission" date="2019-10" db="EMBL/GenBank/DDBJ databases">
        <title>Pseudoalteromonas rubra S4059.</title>
        <authorList>
            <person name="Paulsen S."/>
            <person name="Wang X."/>
        </authorList>
    </citation>
    <scope>NUCLEOTIDE SEQUENCE [LARGE SCALE GENOMIC DNA]</scope>
    <source>
        <strain evidence="1 2">S4059</strain>
    </source>
</reference>
<sequence>MKKPPEIIYLNSRTRKNLKRKGAQYCLSKRRKLKVLGFEYIKAPEVIDLYSPQNYHRTLSFLDEIEQRSSLNSVMLVFSETERISAAALLLIFSRIELITKRLAKTCIRIQSSTLNSAVKKAINMSGLVDMTLNRKPRHNKANWTLPIIKGTAEGEEFESVVDHIIENIIENCTAEMERKVGSAVSETVSNVKLHAYPSADNDSNNKAWWLMCSEIEGSLYLAIYDSGVGIPKTIHKRSWISDFIVNSAPHLVKAWTSHRDVDKINISMEAGRTQTKEKKHGKGSKSIRALVEETPDGKLWVFSNNGLYQIDENSAIHLVEHESSILGTLVQWNIKIRD</sequence>
<organism evidence="1 2">
    <name type="scientific">Pseudoalteromonas rubra</name>
    <dbReference type="NCBI Taxonomy" id="43658"/>
    <lineage>
        <taxon>Bacteria</taxon>
        <taxon>Pseudomonadati</taxon>
        <taxon>Pseudomonadota</taxon>
        <taxon>Gammaproteobacteria</taxon>
        <taxon>Alteromonadales</taxon>
        <taxon>Pseudoalteromonadaceae</taxon>
        <taxon>Pseudoalteromonas</taxon>
    </lineage>
</organism>
<dbReference type="Proteomes" id="UP000305729">
    <property type="component" value="Chromosome 1"/>
</dbReference>
<dbReference type="SUPFAM" id="SSF55874">
    <property type="entry name" value="ATPase domain of HSP90 chaperone/DNA topoisomerase II/histidine kinase"/>
    <property type="match status" value="1"/>
</dbReference>
<accession>A0A5S3UXJ6</accession>
<evidence type="ECO:0000313" key="1">
    <source>
        <dbReference type="EMBL" id="QPB84990.1"/>
    </source>
</evidence>
<evidence type="ECO:0008006" key="3">
    <source>
        <dbReference type="Google" id="ProtNLM"/>
    </source>
</evidence>
<dbReference type="EMBL" id="CP045429">
    <property type="protein sequence ID" value="QPB84990.1"/>
    <property type="molecule type" value="Genomic_DNA"/>
</dbReference>
<protein>
    <recommendedName>
        <fullName evidence="3">ATP-binding protein</fullName>
    </recommendedName>
</protein>
<dbReference type="AlphaFoldDB" id="A0A5S3UXJ6"/>